<reference evidence="2" key="1">
    <citation type="submission" date="2023-08" db="EMBL/GenBank/DDBJ databases">
        <title>Functional and genomic diversity of the sorghum phyllosphere microbiome.</title>
        <authorList>
            <person name="Shade A."/>
        </authorList>
    </citation>
    <scope>NUCLEOTIDE SEQUENCE</scope>
    <source>
        <strain evidence="2">SORGH_AS_0201</strain>
    </source>
</reference>
<dbReference type="InterPro" id="IPR051316">
    <property type="entry name" value="Zinc-reg_GTPase_activator"/>
</dbReference>
<dbReference type="RefSeq" id="WP_309758201.1">
    <property type="nucleotide sequence ID" value="NZ_JAVJAF010000001.1"/>
</dbReference>
<feature type="domain" description="CobW/HypB/UreG nucleotide-binding" evidence="1">
    <location>
        <begin position="8"/>
        <end position="167"/>
    </location>
</feature>
<dbReference type="PANTHER" id="PTHR13748:SF46">
    <property type="entry name" value="ZINC CHAPERONE YEIR"/>
    <property type="match status" value="1"/>
</dbReference>
<protein>
    <submittedName>
        <fullName evidence="2">Ni2+-binding GTPase involved in maturation of urease and hydrogenase</fullName>
    </submittedName>
</protein>
<evidence type="ECO:0000313" key="3">
    <source>
        <dbReference type="Proteomes" id="UP001268036"/>
    </source>
</evidence>
<comment type="caution">
    <text evidence="2">The sequence shown here is derived from an EMBL/GenBank/DDBJ whole genome shotgun (WGS) entry which is preliminary data.</text>
</comment>
<dbReference type="Pfam" id="PF02492">
    <property type="entry name" value="cobW"/>
    <property type="match status" value="1"/>
</dbReference>
<dbReference type="GO" id="GO:0005737">
    <property type="term" value="C:cytoplasm"/>
    <property type="evidence" value="ECO:0007669"/>
    <property type="project" value="TreeGrafter"/>
</dbReference>
<gene>
    <name evidence="2" type="ORF">QE440_002193</name>
</gene>
<dbReference type="Gene3D" id="3.40.50.300">
    <property type="entry name" value="P-loop containing nucleotide triphosphate hydrolases"/>
    <property type="match status" value="1"/>
</dbReference>
<accession>A0AAJ2BKW9</accession>
<name>A0AAJ2BKW9_9PSED</name>
<dbReference type="InterPro" id="IPR027417">
    <property type="entry name" value="P-loop_NTPase"/>
</dbReference>
<dbReference type="AlphaFoldDB" id="A0AAJ2BKW9"/>
<evidence type="ECO:0000313" key="2">
    <source>
        <dbReference type="EMBL" id="MDR6234452.1"/>
    </source>
</evidence>
<evidence type="ECO:0000259" key="1">
    <source>
        <dbReference type="Pfam" id="PF02492"/>
    </source>
</evidence>
<dbReference type="SUPFAM" id="SSF52540">
    <property type="entry name" value="P-loop containing nucleoside triphosphate hydrolases"/>
    <property type="match status" value="1"/>
</dbReference>
<organism evidence="2 3">
    <name type="scientific">Pseudomonas oryzihabitans</name>
    <dbReference type="NCBI Taxonomy" id="47885"/>
    <lineage>
        <taxon>Bacteria</taxon>
        <taxon>Pseudomonadati</taxon>
        <taxon>Pseudomonadota</taxon>
        <taxon>Gammaproteobacteria</taxon>
        <taxon>Pseudomonadales</taxon>
        <taxon>Pseudomonadaceae</taxon>
        <taxon>Pseudomonas</taxon>
    </lineage>
</organism>
<dbReference type="InterPro" id="IPR003495">
    <property type="entry name" value="CobW/HypB/UreG_nucleotide-bd"/>
</dbReference>
<dbReference type="EMBL" id="JAVJAF010000001">
    <property type="protein sequence ID" value="MDR6234452.1"/>
    <property type="molecule type" value="Genomic_DNA"/>
</dbReference>
<proteinExistence type="predicted"/>
<dbReference type="PANTHER" id="PTHR13748">
    <property type="entry name" value="COBW-RELATED"/>
    <property type="match status" value="1"/>
</dbReference>
<sequence>MRLADIKTHVIAGPLGAGKTTLIRQLFAQRPGAERWAILVNEFGQVGIDAALMTQDDEGLSIAEVPGGCLCCVQGVPLQVALTRLLRRAQPQRLFIEPSGLGHPVSLFRQLQAPPWTGVLTLQPLVWVVDAQHLLEGQPLPEAQQQALEQAGLIVLNKSQGLDRSMLPSALQTRSLYWTEQGRITLEDLPQAIVADGLAGVLSEPPADTTPRELLLPNRPLRFCRTQEGHHALGWCWHPRHRFDGPALLAVLAELPGLARLKACLQLLDGWQAYNGLAHPGAWEPTLWRRDNRLELILEQMPDIEALEKRIRETIRDI</sequence>
<dbReference type="Proteomes" id="UP001268036">
    <property type="component" value="Unassembled WGS sequence"/>
</dbReference>